<accession>A0AAW1SIQ9</accession>
<protein>
    <submittedName>
        <fullName evidence="1">Uncharacterized protein</fullName>
    </submittedName>
</protein>
<proteinExistence type="predicted"/>
<evidence type="ECO:0000313" key="2">
    <source>
        <dbReference type="Proteomes" id="UP001445335"/>
    </source>
</evidence>
<dbReference type="Proteomes" id="UP001445335">
    <property type="component" value="Unassembled WGS sequence"/>
</dbReference>
<organism evidence="1 2">
    <name type="scientific">Elliptochloris bilobata</name>
    <dbReference type="NCBI Taxonomy" id="381761"/>
    <lineage>
        <taxon>Eukaryota</taxon>
        <taxon>Viridiplantae</taxon>
        <taxon>Chlorophyta</taxon>
        <taxon>core chlorophytes</taxon>
        <taxon>Trebouxiophyceae</taxon>
        <taxon>Trebouxiophyceae incertae sedis</taxon>
        <taxon>Elliptochloris clade</taxon>
        <taxon>Elliptochloris</taxon>
    </lineage>
</organism>
<gene>
    <name evidence="1" type="ORF">WJX81_006858</name>
</gene>
<dbReference type="AlphaFoldDB" id="A0AAW1SIQ9"/>
<dbReference type="EMBL" id="JALJOU010000002">
    <property type="protein sequence ID" value="KAK9845957.1"/>
    <property type="molecule type" value="Genomic_DNA"/>
</dbReference>
<comment type="caution">
    <text evidence="1">The sequence shown here is derived from an EMBL/GenBank/DDBJ whole genome shotgun (WGS) entry which is preliminary data.</text>
</comment>
<sequence>MRGGAKQPLLATVWSWCTGVAVLMAEAEAVAQALQPTDVILVVLIAVVVCYLLPRQVLHYYRGATNLRAATALDAHADWNAALAHALLFGAWAAAEGLAPPGDELAADPAWRLTTGLYARLVAGMRWGAQAADALAWLPRWPMHEPDLSARLAAEAPALLPAMAARFLPDTFLKNNIIPLLAAVSVAEAIQEHHGGMSSEADVEATAVRLCLFITLSIPSEPYPEAFDLYGCAPNKYTHSLTGRRLYAQSGAAAAAAARVVRPDERRALAAAALRWEDLACTRTRLLEDGELQRGVARAMVPVMNRIAAGTAASSYVFGEDPQRVAAAVGAVLPLAILAPAEALRCLVNEAVRDVSKGALILETAADIAALEHNYALQHAREAVAVALAARLAKALPHALAGAALEAAARTLPTLTAAGFERATSVLPAMLLLGAPAGALGPAATWAPEGPGNPWQLARRAAAALAAASAALRLLAMDPQRVPCPGEDVGVGPAPQRRAAVAKLLRRLASQCQALAAPPAPDAKGKVRGAAGSGPAVAQLLAQRCLAEAAGLAAALCGRYDVGPLGVLLLHLIAVCCRDGLADADRAPSNPLRLAAAVERAESECAGM</sequence>
<keyword evidence="2" id="KW-1185">Reference proteome</keyword>
<name>A0AAW1SIQ9_9CHLO</name>
<reference evidence="1 2" key="1">
    <citation type="journal article" date="2024" name="Nat. Commun.">
        <title>Phylogenomics reveals the evolutionary origins of lichenization in chlorophyte algae.</title>
        <authorList>
            <person name="Puginier C."/>
            <person name="Libourel C."/>
            <person name="Otte J."/>
            <person name="Skaloud P."/>
            <person name="Haon M."/>
            <person name="Grisel S."/>
            <person name="Petersen M."/>
            <person name="Berrin J.G."/>
            <person name="Delaux P.M."/>
            <person name="Dal Grande F."/>
            <person name="Keller J."/>
        </authorList>
    </citation>
    <scope>NUCLEOTIDE SEQUENCE [LARGE SCALE GENOMIC DNA]</scope>
    <source>
        <strain evidence="1 2">SAG 245.80</strain>
    </source>
</reference>
<evidence type="ECO:0000313" key="1">
    <source>
        <dbReference type="EMBL" id="KAK9845957.1"/>
    </source>
</evidence>